<gene>
    <name evidence="2" type="ORF">CCHL11_10193</name>
</gene>
<feature type="compositionally biased region" description="Low complexity" evidence="1">
    <location>
        <begin position="593"/>
        <end position="608"/>
    </location>
</feature>
<dbReference type="Proteomes" id="UP000186583">
    <property type="component" value="Unassembled WGS sequence"/>
</dbReference>
<comment type="caution">
    <text evidence="2">The sequence shown here is derived from an EMBL/GenBank/DDBJ whole genome shotgun (WGS) entry which is preliminary data.</text>
</comment>
<organism evidence="2 3">
    <name type="scientific">Colletotrichum chlorophyti</name>
    <dbReference type="NCBI Taxonomy" id="708187"/>
    <lineage>
        <taxon>Eukaryota</taxon>
        <taxon>Fungi</taxon>
        <taxon>Dikarya</taxon>
        <taxon>Ascomycota</taxon>
        <taxon>Pezizomycotina</taxon>
        <taxon>Sordariomycetes</taxon>
        <taxon>Hypocreomycetidae</taxon>
        <taxon>Glomerellales</taxon>
        <taxon>Glomerellaceae</taxon>
        <taxon>Colletotrichum</taxon>
    </lineage>
</organism>
<dbReference type="AlphaFoldDB" id="A0A1Q8RDV3"/>
<feature type="compositionally biased region" description="Pro residues" evidence="1">
    <location>
        <begin position="609"/>
        <end position="628"/>
    </location>
</feature>
<feature type="compositionally biased region" description="Low complexity" evidence="1">
    <location>
        <begin position="536"/>
        <end position="547"/>
    </location>
</feature>
<proteinExistence type="predicted"/>
<feature type="compositionally biased region" description="Low complexity" evidence="1">
    <location>
        <begin position="1"/>
        <end position="15"/>
    </location>
</feature>
<feature type="compositionally biased region" description="Basic residues" evidence="1">
    <location>
        <begin position="630"/>
        <end position="650"/>
    </location>
</feature>
<evidence type="ECO:0000256" key="1">
    <source>
        <dbReference type="SAM" id="MobiDB-lite"/>
    </source>
</evidence>
<protein>
    <submittedName>
        <fullName evidence="2">Uncharacterized protein</fullName>
    </submittedName>
</protein>
<feature type="compositionally biased region" description="Polar residues" evidence="1">
    <location>
        <begin position="74"/>
        <end position="88"/>
    </location>
</feature>
<dbReference type="OrthoDB" id="415825at2759"/>
<feature type="region of interest" description="Disordered" evidence="1">
    <location>
        <begin position="102"/>
        <end position="125"/>
    </location>
</feature>
<feature type="compositionally biased region" description="Low complexity" evidence="1">
    <location>
        <begin position="576"/>
        <end position="585"/>
    </location>
</feature>
<feature type="region of interest" description="Disordered" evidence="1">
    <location>
        <begin position="375"/>
        <end position="415"/>
    </location>
</feature>
<feature type="region of interest" description="Disordered" evidence="1">
    <location>
        <begin position="281"/>
        <end position="301"/>
    </location>
</feature>
<feature type="region of interest" description="Disordered" evidence="1">
    <location>
        <begin position="57"/>
        <end position="88"/>
    </location>
</feature>
<dbReference type="EMBL" id="MPGH01000227">
    <property type="protein sequence ID" value="OLN82293.1"/>
    <property type="molecule type" value="Genomic_DNA"/>
</dbReference>
<evidence type="ECO:0000313" key="2">
    <source>
        <dbReference type="EMBL" id="OLN82293.1"/>
    </source>
</evidence>
<sequence length="776" mass="82672">MSEGSQQQQQRASRGARAERTTTSVIKGSRVAIVSVGFLYRRASIAPARTSTFLTPARAGGRIPQHPLPGVNSPLIQTSLPPRATTQSPVSIAGWAVSDLAAPLSSPEDESQSPGDPPWPDTERATDDSFAATATAATAAAPKPWLVLADPSRSMLNPDTNQASQQVLTLRRKLPSLVLENKAANIDDDDWLPKDDPVVLNWARSAQTKLYRPLGGLEDQFRHLPIAQTTLNKKLLTIFMQILLYTSACFLHETGHIPETALRMCKGRAIQMLNQRIASGSGGATAVSKTSDGGGGEEAGQAGDSAIASVIQLTIAEWYWGETPEDLRHHLMGLRDMIRLRGGLNRLGMNGILAKNAIVHDFSIALAHENSPLLLPLTPSPDDDGESQAKAQAGQGPPSDERGDGRGGRAGGAVGDAAAAAGSSFSHAFVDPIKDAPLRTAHASPLVHLLPSVGVLPTFAECAQSLGIHPATASILDNARFLVGAVEAVYEPAASAVSAATTRSQASRKVQLTATWMHDQISNLHPTIPGHQRQPSSSSSTSSAVSTGAYPSEASHHDNHYYGAAAAAADYESSVRSGSISSTGTTGPGSAGRGRSPSAPGSDPTTTPEWPPPPPPPPPPDANDPPTSPRSHRHQHHHFQQHQSHHHHHQQQQPDYVYQVIRMTAIIYTRAIMTRRPLSATCTAPEFLHIWTTTWRVPLSRWNGALGIFQWIMLAIAPASHGTPHSRFVKNMTTISLLALGVENWAMAMGAARAGLRLQCWLKGQDAGGDGMTEQR</sequence>
<reference evidence="2 3" key="1">
    <citation type="submission" date="2016-11" db="EMBL/GenBank/DDBJ databases">
        <title>Draft Genome Assembly of Colletotrichum chlorophyti a pathogen of herbaceous plants.</title>
        <authorList>
            <person name="Gan P."/>
            <person name="Narusaka M."/>
            <person name="Tsushima A."/>
            <person name="Narusaka Y."/>
            <person name="Takano Y."/>
            <person name="Shirasu K."/>
        </authorList>
    </citation>
    <scope>NUCLEOTIDE SEQUENCE [LARGE SCALE GENOMIC DNA]</scope>
    <source>
        <strain evidence="2 3">NTL11</strain>
    </source>
</reference>
<feature type="region of interest" description="Disordered" evidence="1">
    <location>
        <begin position="1"/>
        <end position="22"/>
    </location>
</feature>
<feature type="region of interest" description="Disordered" evidence="1">
    <location>
        <begin position="576"/>
        <end position="653"/>
    </location>
</feature>
<dbReference type="PANTHER" id="PTHR37540:SF9">
    <property type="entry name" value="ZN(2)-C6 FUNGAL-TYPE DOMAIN-CONTAINING PROTEIN"/>
    <property type="match status" value="1"/>
</dbReference>
<feature type="region of interest" description="Disordered" evidence="1">
    <location>
        <begin position="523"/>
        <end position="556"/>
    </location>
</feature>
<name>A0A1Q8RDV3_9PEZI</name>
<dbReference type="STRING" id="708187.A0A1Q8RDV3"/>
<keyword evidence="3" id="KW-1185">Reference proteome</keyword>
<dbReference type="PANTHER" id="PTHR37540">
    <property type="entry name" value="TRANSCRIPTION FACTOR (ACR-2), PUTATIVE-RELATED-RELATED"/>
    <property type="match status" value="1"/>
</dbReference>
<evidence type="ECO:0000313" key="3">
    <source>
        <dbReference type="Proteomes" id="UP000186583"/>
    </source>
</evidence>
<accession>A0A1Q8RDV3</accession>